<protein>
    <submittedName>
        <fullName evidence="1">Uncharacterized protein</fullName>
    </submittedName>
</protein>
<proteinExistence type="predicted"/>
<reference evidence="1 2" key="1">
    <citation type="submission" date="2019-01" db="EMBL/GenBank/DDBJ databases">
        <title>Ktedonosporobacter rubrisoli SCAWS-G2.</title>
        <authorList>
            <person name="Huang Y."/>
            <person name="Yan B."/>
        </authorList>
    </citation>
    <scope>NUCLEOTIDE SEQUENCE [LARGE SCALE GENOMIC DNA]</scope>
    <source>
        <strain evidence="1 2">SCAWS-G2</strain>
    </source>
</reference>
<dbReference type="AlphaFoldDB" id="A0A4P6JI94"/>
<gene>
    <name evidence="1" type="ORF">EPA93_01225</name>
</gene>
<dbReference type="Proteomes" id="UP000290365">
    <property type="component" value="Chromosome"/>
</dbReference>
<name>A0A4P6JI94_KTERU</name>
<evidence type="ECO:0000313" key="1">
    <source>
        <dbReference type="EMBL" id="QBD74683.1"/>
    </source>
</evidence>
<evidence type="ECO:0000313" key="2">
    <source>
        <dbReference type="Proteomes" id="UP000290365"/>
    </source>
</evidence>
<dbReference type="KEGG" id="kbs:EPA93_01225"/>
<dbReference type="RefSeq" id="WP_129885282.1">
    <property type="nucleotide sequence ID" value="NZ_CP035758.1"/>
</dbReference>
<sequence>MWLIICWCVPQLGKRERQRLFLLLCRAMQIYALEPGDIDMGLVYSARSQETRAALESRRDLVKASHTLLETYSTVASKEYNMSTLARDHIRALLSAELEWLNRVVDSLTPEGPVMDTKYQGKLRAEFQQEQKI</sequence>
<keyword evidence="2" id="KW-1185">Reference proteome</keyword>
<organism evidence="1 2">
    <name type="scientific">Ktedonosporobacter rubrisoli</name>
    <dbReference type="NCBI Taxonomy" id="2509675"/>
    <lineage>
        <taxon>Bacteria</taxon>
        <taxon>Bacillati</taxon>
        <taxon>Chloroflexota</taxon>
        <taxon>Ktedonobacteria</taxon>
        <taxon>Ktedonobacterales</taxon>
        <taxon>Ktedonosporobacteraceae</taxon>
        <taxon>Ktedonosporobacter</taxon>
    </lineage>
</organism>
<dbReference type="OrthoDB" id="165804at2"/>
<accession>A0A4P6JI94</accession>
<dbReference type="EMBL" id="CP035758">
    <property type="protein sequence ID" value="QBD74683.1"/>
    <property type="molecule type" value="Genomic_DNA"/>
</dbReference>